<dbReference type="AlphaFoldDB" id="A0A8J9YH36"/>
<feature type="compositionally biased region" description="Basic and acidic residues" evidence="1">
    <location>
        <begin position="131"/>
        <end position="165"/>
    </location>
</feature>
<protein>
    <recommendedName>
        <fullName evidence="4">WD repeat-containing protein 60</fullName>
    </recommendedName>
</protein>
<feature type="region of interest" description="Disordered" evidence="1">
    <location>
        <begin position="1"/>
        <end position="38"/>
    </location>
</feature>
<evidence type="ECO:0008006" key="4">
    <source>
        <dbReference type="Google" id="ProtNLM"/>
    </source>
</evidence>
<dbReference type="GO" id="GO:0042073">
    <property type="term" value="P:intraciliary transport"/>
    <property type="evidence" value="ECO:0007669"/>
    <property type="project" value="InterPro"/>
</dbReference>
<dbReference type="InterPro" id="IPR042505">
    <property type="entry name" value="DYNC2I1"/>
</dbReference>
<feature type="compositionally biased region" description="Basic and acidic residues" evidence="1">
    <location>
        <begin position="299"/>
        <end position="332"/>
    </location>
</feature>
<dbReference type="GO" id="GO:0045503">
    <property type="term" value="F:dynein light chain binding"/>
    <property type="evidence" value="ECO:0007669"/>
    <property type="project" value="InterPro"/>
</dbReference>
<sequence length="1124" mass="127890">MQTSGKTVDKKIKRETSKDDLTTKKPDEKLKKSIYSVSTPRNFIQKSTTTDIYAKNGQVKAPKKTQAVVKNNNVSPMKDQLKSSPSSVSHKSFKGKSDKKTPISARPTTKEGNNTNKKIPFNVTVNSPLTKRKDLVKQDTKTEKAKKDSARDDSQIKKKNEDSNKKVLSKINVDMKNLPERKRTKTRTLEDEEIKVLTPEVVENNTEMLNLTKQLKAQSKAFFVDLNEEKKEVKEKKKEKSSDEEVSYEDDFESYESDFDSYHSETKTDELTSDDGNDNDDNSDRNNDDNYDNTNDISNKNDNKNVDNEDEGNSKEERMLDSGNFELRDPRSATKSKPMDFITEDLEEEQIRADDEGKKVSLVDEGFQDMSSGLSSMKTSHVDVLERPLFIDFTKSKENRRKRRIFEKLKQRAQIILSMVTLHEMSYNLFEMAPIPYDLYMATFGRLNYKQTAVQTFDDGITEEVQTDEVLYETKWTQNPVEFSNKDIYLNESIVEKDKNSEQNSFFSNELNKNEIISDSYKSNPLRIYLEQKDGVGLDAMLPYQSYELKLKNNTYNVNRLKKFLKNVESRVSNILSINAGSTDMSNIVKTSKIPFSNGYVSISTNKLEEKALFLKDSKIIGTIFSETKNNLIMSIHEKSSLNSVAIQKCVLCLWDLSMAKREPIKYLIATDNVKIGKFRGGTDGYFVGALEDGSIHLWDLSEEATWCNIIDENSTNMVEMNLSETKKLTQTEKDREWNNKNSHLNDVKQQYGCPFQASAYTSSAYNICNNESIDGIVGLEFLGEHTAMSMGNGRKIIRQLCSLQRNGVLTTWSIIYEKTKNPTNDIGKAFWSKMYLERSLTTNLSEYLDVTINNIELEMDFNLNSAKKRLIHKRQEKNFIKSLSRQKSLSKSDIGRPNSAASVKSKRIMVENSVWDGIECCHLKIMNLNNVDNFLVGKNYGEVLCCRRRLGNVIIKRLSVANCVSSITSLETSPNNLPYFLAASDCGTVSLCSLLDLRVLLALDCRNGPTLNIDKYQTDHKGRFLGTAAVESPNFEPNKEFKSPILSLCHTHPLNIVAVYRHNALIWDLKNSDSKVLCACAATACVSSERNLALLTPEGDIQVYKLTEDKNQIELFNKYVALL</sequence>
<feature type="region of interest" description="Disordered" evidence="1">
    <location>
        <begin position="55"/>
        <end position="188"/>
    </location>
</feature>
<dbReference type="EMBL" id="OV170228">
    <property type="protein sequence ID" value="CAH0730619.1"/>
    <property type="molecule type" value="Genomic_DNA"/>
</dbReference>
<gene>
    <name evidence="2" type="ORF">BINO364_LOCUS15585</name>
</gene>
<feature type="compositionally biased region" description="Basic and acidic residues" evidence="1">
    <location>
        <begin position="260"/>
        <end position="270"/>
    </location>
</feature>
<evidence type="ECO:0000313" key="3">
    <source>
        <dbReference type="Proteomes" id="UP000838878"/>
    </source>
</evidence>
<dbReference type="GO" id="GO:0045504">
    <property type="term" value="F:dynein heavy chain binding"/>
    <property type="evidence" value="ECO:0007669"/>
    <property type="project" value="InterPro"/>
</dbReference>
<dbReference type="SUPFAM" id="SSF50978">
    <property type="entry name" value="WD40 repeat-like"/>
    <property type="match status" value="1"/>
</dbReference>
<proteinExistence type="predicted"/>
<feature type="compositionally biased region" description="Basic and acidic residues" evidence="1">
    <location>
        <begin position="228"/>
        <end position="243"/>
    </location>
</feature>
<feature type="compositionally biased region" description="Basic and acidic residues" evidence="1">
    <location>
        <begin position="7"/>
        <end position="31"/>
    </location>
</feature>
<evidence type="ECO:0000313" key="2">
    <source>
        <dbReference type="EMBL" id="CAH0730619.1"/>
    </source>
</evidence>
<organism evidence="2 3">
    <name type="scientific">Brenthis ino</name>
    <name type="common">lesser marbled fritillary</name>
    <dbReference type="NCBI Taxonomy" id="405034"/>
    <lineage>
        <taxon>Eukaryota</taxon>
        <taxon>Metazoa</taxon>
        <taxon>Ecdysozoa</taxon>
        <taxon>Arthropoda</taxon>
        <taxon>Hexapoda</taxon>
        <taxon>Insecta</taxon>
        <taxon>Pterygota</taxon>
        <taxon>Neoptera</taxon>
        <taxon>Endopterygota</taxon>
        <taxon>Lepidoptera</taxon>
        <taxon>Glossata</taxon>
        <taxon>Ditrysia</taxon>
        <taxon>Papilionoidea</taxon>
        <taxon>Nymphalidae</taxon>
        <taxon>Heliconiinae</taxon>
        <taxon>Argynnini</taxon>
        <taxon>Brenthis</taxon>
    </lineage>
</organism>
<dbReference type="PANTHER" id="PTHR16022:SF0">
    <property type="entry name" value="CYTOPLASMIC DYNEIN 2 INTERMEDIATE CHAIN 1"/>
    <property type="match status" value="1"/>
</dbReference>
<dbReference type="GO" id="GO:0005929">
    <property type="term" value="C:cilium"/>
    <property type="evidence" value="ECO:0007669"/>
    <property type="project" value="GOC"/>
</dbReference>
<dbReference type="Proteomes" id="UP000838878">
    <property type="component" value="Chromosome 8"/>
</dbReference>
<feature type="compositionally biased region" description="Acidic residues" evidence="1">
    <location>
        <begin position="271"/>
        <end position="281"/>
    </location>
</feature>
<name>A0A8J9YH36_9NEOP</name>
<dbReference type="OrthoDB" id="2162425at2759"/>
<dbReference type="PANTHER" id="PTHR16022">
    <property type="entry name" value="WD REPEAT DOMAIN 60"/>
    <property type="match status" value="1"/>
</dbReference>
<reference evidence="2" key="1">
    <citation type="submission" date="2021-12" db="EMBL/GenBank/DDBJ databases">
        <authorList>
            <person name="Martin H S."/>
        </authorList>
    </citation>
    <scope>NUCLEOTIDE SEQUENCE</scope>
</reference>
<feature type="compositionally biased region" description="Acidic residues" evidence="1">
    <location>
        <begin position="244"/>
        <end position="259"/>
    </location>
</feature>
<dbReference type="InterPro" id="IPR036322">
    <property type="entry name" value="WD40_repeat_dom_sf"/>
</dbReference>
<feature type="compositionally biased region" description="Polar residues" evidence="1">
    <location>
        <begin position="106"/>
        <end position="129"/>
    </location>
</feature>
<keyword evidence="3" id="KW-1185">Reference proteome</keyword>
<feature type="region of interest" description="Disordered" evidence="1">
    <location>
        <begin position="228"/>
        <end position="338"/>
    </location>
</feature>
<accession>A0A8J9YH36</accession>
<evidence type="ECO:0000256" key="1">
    <source>
        <dbReference type="SAM" id="MobiDB-lite"/>
    </source>
</evidence>
<dbReference type="GO" id="GO:0005868">
    <property type="term" value="C:cytoplasmic dynein complex"/>
    <property type="evidence" value="ECO:0007669"/>
    <property type="project" value="InterPro"/>
</dbReference>
<feature type="non-terminal residue" evidence="2">
    <location>
        <position position="1124"/>
    </location>
</feature>